<dbReference type="Proteomes" id="UP000276232">
    <property type="component" value="Unassembled WGS sequence"/>
</dbReference>
<dbReference type="AlphaFoldDB" id="A0A3N1GAB0"/>
<gene>
    <name evidence="3" type="ORF">EDC03_2697</name>
</gene>
<feature type="domain" description="N-acetyltransferase" evidence="2">
    <location>
        <begin position="110"/>
        <end position="263"/>
    </location>
</feature>
<comment type="caution">
    <text evidence="3">The sequence shown here is derived from an EMBL/GenBank/DDBJ whole genome shotgun (WGS) entry which is preliminary data.</text>
</comment>
<dbReference type="EMBL" id="RJKN01000007">
    <property type="protein sequence ID" value="ROP27173.1"/>
    <property type="molecule type" value="Genomic_DNA"/>
</dbReference>
<dbReference type="SUPFAM" id="SSF55729">
    <property type="entry name" value="Acyl-CoA N-acyltransferases (Nat)"/>
    <property type="match status" value="1"/>
</dbReference>
<dbReference type="InterPro" id="IPR016181">
    <property type="entry name" value="Acyl_CoA_acyltransferase"/>
</dbReference>
<dbReference type="PROSITE" id="PS51186">
    <property type="entry name" value="GNAT"/>
    <property type="match status" value="1"/>
</dbReference>
<accession>A0A3N1GAB0</accession>
<evidence type="ECO:0000256" key="1">
    <source>
        <dbReference type="SAM" id="MobiDB-lite"/>
    </source>
</evidence>
<name>A0A3N1GAB0_9ACTN</name>
<evidence type="ECO:0000313" key="4">
    <source>
        <dbReference type="Proteomes" id="UP000276232"/>
    </source>
</evidence>
<reference evidence="3 4" key="1">
    <citation type="journal article" date="2015" name="Stand. Genomic Sci.">
        <title>Genomic Encyclopedia of Bacterial and Archaeal Type Strains, Phase III: the genomes of soil and plant-associated and newly described type strains.</title>
        <authorList>
            <person name="Whitman W.B."/>
            <person name="Woyke T."/>
            <person name="Klenk H.P."/>
            <person name="Zhou Y."/>
            <person name="Lilburn T.G."/>
            <person name="Beck B.J."/>
            <person name="De Vos P."/>
            <person name="Vandamme P."/>
            <person name="Eisen J.A."/>
            <person name="Garrity G."/>
            <person name="Hugenholtz P."/>
            <person name="Kyrpides N.C."/>
        </authorList>
    </citation>
    <scope>NUCLEOTIDE SEQUENCE [LARGE SCALE GENOMIC DNA]</scope>
    <source>
        <strain evidence="3 4">CECT 7306</strain>
    </source>
</reference>
<dbReference type="OrthoDB" id="5516749at2"/>
<organism evidence="3 4">
    <name type="scientific">Pseudokineococcus lusitanus</name>
    <dbReference type="NCBI Taxonomy" id="763993"/>
    <lineage>
        <taxon>Bacteria</taxon>
        <taxon>Bacillati</taxon>
        <taxon>Actinomycetota</taxon>
        <taxon>Actinomycetes</taxon>
        <taxon>Kineosporiales</taxon>
        <taxon>Kineosporiaceae</taxon>
        <taxon>Pseudokineococcus</taxon>
    </lineage>
</organism>
<dbReference type="GO" id="GO:0016747">
    <property type="term" value="F:acyltransferase activity, transferring groups other than amino-acyl groups"/>
    <property type="evidence" value="ECO:0007669"/>
    <property type="project" value="InterPro"/>
</dbReference>
<dbReference type="RefSeq" id="WP_123380771.1">
    <property type="nucleotide sequence ID" value="NZ_RJKN01000007.1"/>
</dbReference>
<evidence type="ECO:0000313" key="3">
    <source>
        <dbReference type="EMBL" id="ROP27173.1"/>
    </source>
</evidence>
<protein>
    <recommendedName>
        <fullName evidence="2">N-acetyltransferase domain-containing protein</fullName>
    </recommendedName>
</protein>
<keyword evidence="4" id="KW-1185">Reference proteome</keyword>
<dbReference type="Gene3D" id="3.40.630.30">
    <property type="match status" value="1"/>
</dbReference>
<sequence>MSAMTSARTAAPAAGRPLATGHRALAEGHPALARAAHPAGTGRARRSRALPRRTAPPPLPVERGLALARQPWHLVPAGPGLGAVGVDEDSPLDVRAGLGAALEARAAGPLLVRGAVAADLPALAALHGRCTGTTLLQRYRAGGRAPSLTALTAMLHEPLLLVVLSAPRHVVAVATASVGERPSSDFTTEMGVLVEDAWQARGVGAALARHVGASLRRLGYGQVVTRSATSSLPLSRVMERVGTTRHVLAPDGGSQLVTRLDVEALDGFAGGAGVPGVAALTAAR</sequence>
<evidence type="ECO:0000259" key="2">
    <source>
        <dbReference type="PROSITE" id="PS51186"/>
    </source>
</evidence>
<proteinExistence type="predicted"/>
<dbReference type="InterPro" id="IPR000182">
    <property type="entry name" value="GNAT_dom"/>
</dbReference>
<feature type="region of interest" description="Disordered" evidence="1">
    <location>
        <begin position="32"/>
        <end position="59"/>
    </location>
</feature>
<dbReference type="InParanoid" id="A0A3N1GAB0"/>